<proteinExistence type="predicted"/>
<organism evidence="1 2">
    <name type="scientific">Sphingomicrobium clamense</name>
    <dbReference type="NCBI Taxonomy" id="2851013"/>
    <lineage>
        <taxon>Bacteria</taxon>
        <taxon>Pseudomonadati</taxon>
        <taxon>Pseudomonadota</taxon>
        <taxon>Alphaproteobacteria</taxon>
        <taxon>Sphingomonadales</taxon>
        <taxon>Sphingomonadaceae</taxon>
        <taxon>Sphingomicrobium</taxon>
    </lineage>
</organism>
<dbReference type="Proteomes" id="UP000698028">
    <property type="component" value="Unassembled WGS sequence"/>
</dbReference>
<gene>
    <name evidence="1" type="ORF">KTQ36_09540</name>
</gene>
<dbReference type="EMBL" id="JAHVAH010000001">
    <property type="protein sequence ID" value="MBW0145534.1"/>
    <property type="molecule type" value="Genomic_DNA"/>
</dbReference>
<name>A0ABS6V7J7_9SPHN</name>
<reference evidence="1 2" key="1">
    <citation type="submission" date="2021-07" db="EMBL/GenBank/DDBJ databases">
        <title>The draft genome sequence of Sphingomicrobium sp. B8.</title>
        <authorList>
            <person name="Mu L."/>
        </authorList>
    </citation>
    <scope>NUCLEOTIDE SEQUENCE [LARGE SCALE GENOMIC DNA]</scope>
    <source>
        <strain evidence="1 2">B8</strain>
    </source>
</reference>
<dbReference type="RefSeq" id="WP_218633432.1">
    <property type="nucleotide sequence ID" value="NZ_JAHVAH010000001.1"/>
</dbReference>
<evidence type="ECO:0000313" key="1">
    <source>
        <dbReference type="EMBL" id="MBW0145534.1"/>
    </source>
</evidence>
<sequence length="168" mass="18451">MSALADFPAVDREKVTWAIEVHNANLDRLEGAPTTSESINLMRSAAADLKKAKHKLERANMTKIMADTEAERVAAIERDIIDEADRVSSLKPVQLRNRASIWLVAHCASICSDAGYPVNASTGGALYAVLAVVHKAAKTASRTGKEPRIEHQIRYAMNDRLLRSYRPG</sequence>
<evidence type="ECO:0000313" key="2">
    <source>
        <dbReference type="Proteomes" id="UP000698028"/>
    </source>
</evidence>
<protein>
    <submittedName>
        <fullName evidence="1">Uncharacterized protein</fullName>
    </submittedName>
</protein>
<comment type="caution">
    <text evidence="1">The sequence shown here is derived from an EMBL/GenBank/DDBJ whole genome shotgun (WGS) entry which is preliminary data.</text>
</comment>
<accession>A0ABS6V7J7</accession>
<keyword evidence="2" id="KW-1185">Reference proteome</keyword>